<feature type="transmembrane region" description="Helical" evidence="2">
    <location>
        <begin position="85"/>
        <end position="105"/>
    </location>
</feature>
<dbReference type="Proteomes" id="UP000294853">
    <property type="component" value="Chromosome"/>
</dbReference>
<evidence type="ECO:0000313" key="4">
    <source>
        <dbReference type="Proteomes" id="UP000294853"/>
    </source>
</evidence>
<feature type="region of interest" description="Disordered" evidence="1">
    <location>
        <begin position="1"/>
        <end position="35"/>
    </location>
</feature>
<dbReference type="AlphaFoldDB" id="A0A4P7IEG9"/>
<organism evidence="3 4">
    <name type="scientific">Nocardioides seonyuensis</name>
    <dbReference type="NCBI Taxonomy" id="2518371"/>
    <lineage>
        <taxon>Bacteria</taxon>
        <taxon>Bacillati</taxon>
        <taxon>Actinomycetota</taxon>
        <taxon>Actinomycetes</taxon>
        <taxon>Propionibacteriales</taxon>
        <taxon>Nocardioidaceae</taxon>
        <taxon>Nocardioides</taxon>
    </lineage>
</organism>
<evidence type="ECO:0000313" key="3">
    <source>
        <dbReference type="EMBL" id="QBX54953.1"/>
    </source>
</evidence>
<evidence type="ECO:0000256" key="2">
    <source>
        <dbReference type="SAM" id="Phobius"/>
    </source>
</evidence>
<accession>A0A4P7IEG9</accession>
<feature type="compositionally biased region" description="Basic and acidic residues" evidence="1">
    <location>
        <begin position="13"/>
        <end position="23"/>
    </location>
</feature>
<feature type="transmembrane region" description="Helical" evidence="2">
    <location>
        <begin position="111"/>
        <end position="131"/>
    </location>
</feature>
<protein>
    <recommendedName>
        <fullName evidence="5">Glycosyltransferase RgtA/B/C/D-like domain-containing protein</fullName>
    </recommendedName>
</protein>
<dbReference type="OrthoDB" id="3770924at2"/>
<proteinExistence type="predicted"/>
<feature type="transmembrane region" description="Helical" evidence="2">
    <location>
        <begin position="363"/>
        <end position="383"/>
    </location>
</feature>
<keyword evidence="2" id="KW-1133">Transmembrane helix</keyword>
<evidence type="ECO:0008006" key="5">
    <source>
        <dbReference type="Google" id="ProtNLM"/>
    </source>
</evidence>
<gene>
    <name evidence="3" type="ORF">EXE58_05445</name>
</gene>
<feature type="transmembrane region" description="Helical" evidence="2">
    <location>
        <begin position="241"/>
        <end position="263"/>
    </location>
</feature>
<dbReference type="KEGG" id="nsn:EXE58_05445"/>
<feature type="transmembrane region" description="Helical" evidence="2">
    <location>
        <begin position="403"/>
        <end position="423"/>
    </location>
</feature>
<feature type="transmembrane region" description="Helical" evidence="2">
    <location>
        <begin position="430"/>
        <end position="448"/>
    </location>
</feature>
<name>A0A4P7IEG9_9ACTN</name>
<feature type="transmembrane region" description="Helical" evidence="2">
    <location>
        <begin position="495"/>
        <end position="513"/>
    </location>
</feature>
<keyword evidence="4" id="KW-1185">Reference proteome</keyword>
<feature type="transmembrane region" description="Helical" evidence="2">
    <location>
        <begin position="270"/>
        <end position="295"/>
    </location>
</feature>
<dbReference type="RefSeq" id="WP_135266921.1">
    <property type="nucleotide sequence ID" value="NZ_CP038436.1"/>
</dbReference>
<dbReference type="EMBL" id="CP038436">
    <property type="protein sequence ID" value="QBX54953.1"/>
    <property type="molecule type" value="Genomic_DNA"/>
</dbReference>
<feature type="transmembrane region" description="Helical" evidence="2">
    <location>
        <begin position="143"/>
        <end position="168"/>
    </location>
</feature>
<sequence>MTSAFPDALTQHGGERGGRRTRTDASVPPSRSEPSGSLRWLVGAAAAALVGSCVLVVLGGTPAPLLVLAVALATLALRSWLTTPVALAAVLVGALGLLTVSMRLWPALGASLGWLLVLPALVGGASLASLWRSRATTLAMSRADLVLGAGLALLSLVQVLAVPAARWLSGRPKLAWMMNNDSPWNLISARYIVEDGGLDPGSHRNPAPLANELVALFLVPGRSDVDPTALLSHDLLRTSQALLLLVGAVSLLGGVLVAATIGASRPWCRAVLAAVAAVIPWTWSLAGHVFVYGFWNSLPTAVLLLAAWTAWMASERSPVVGSGLLALSGVGLLAAWAPLALVPVCLALAVVGWRWRRHLALRGWVLIVWLAPWAVLASYAVIVTRADFAASSEGLAMEGSFPAFGEHLPPVFWLVPLGVLLLSRWGSLHLDLVGVLVLGVAGAAGILYLMEQRSGAPGGPWGYYPQKFAWSLSLLAPIVLLGSVRSWLGEALGRVQSGAAVLGTMLLTGALLLQVPPFDLRPLAALSYPIAHRTPDYRVTSVLPTVSIMFPDRASAMDPAARSLLALEDADRKVVASRWSPDPGANGFINYWLLQLPVDQVGDQPRAYAYGLDSFDPAQLCNLVRDWGSGVLIQTRDPKLRGEVERACPELDFEVRVH</sequence>
<keyword evidence="2" id="KW-0812">Transmembrane</keyword>
<feature type="transmembrane region" description="Helical" evidence="2">
    <location>
        <begin position="468"/>
        <end position="488"/>
    </location>
</feature>
<evidence type="ECO:0000256" key="1">
    <source>
        <dbReference type="SAM" id="MobiDB-lite"/>
    </source>
</evidence>
<reference evidence="3 4" key="1">
    <citation type="submission" date="2019-03" db="EMBL/GenBank/DDBJ databases">
        <title>Three New Species of Nocardioides, Nocardioides euryhalodurans sp. nov., Nocardioides seonyuensis sp. nov. and Nocardioides eburneoflavus sp. nov. Iolated from Soil.</title>
        <authorList>
            <person name="Roh S.G."/>
            <person name="Lee C."/>
            <person name="Kim M.-K."/>
            <person name="Kim S.B."/>
        </authorList>
    </citation>
    <scope>NUCLEOTIDE SEQUENCE [LARGE SCALE GENOMIC DNA]</scope>
    <source>
        <strain evidence="3 4">MMS17-SY207-3</strain>
    </source>
</reference>
<keyword evidence="2" id="KW-0472">Membrane</keyword>
<feature type="transmembrane region" description="Helical" evidence="2">
    <location>
        <begin position="40"/>
        <end position="73"/>
    </location>
</feature>
<feature type="transmembrane region" description="Helical" evidence="2">
    <location>
        <begin position="324"/>
        <end position="351"/>
    </location>
</feature>